<gene>
    <name evidence="1" type="ORF">A7U43_19740</name>
</gene>
<sequence>MTGCRAEQPPAPTFPNWPQSLADFRFRWAAEPGIDLVAGPAVPLRAYLESYRIWNFTQDPRSVYPGFDRAVPEALPPKSNSSTRNELVDIRPLPGAELFGPPGPIFGNEDFHILELTPIEGGYRAYVCDGMYSIFREASKQGDKRGKYVSVIDYDARTLLGDIGGLKVWRVELTDSPPVAGAPAMATAAQRGPGPAPVDDVFGPWRISGASDDSWGTLITLESVPFGRPGGVDRISECSDRMPQWRTERDAIIKRVLDTPPTAEPASPGWPSSTG</sequence>
<organism evidence="1 2">
    <name type="scientific">Mycobacterium adipatum</name>
    <dbReference type="NCBI Taxonomy" id="1682113"/>
    <lineage>
        <taxon>Bacteria</taxon>
        <taxon>Bacillati</taxon>
        <taxon>Actinomycetota</taxon>
        <taxon>Actinomycetes</taxon>
        <taxon>Mycobacteriales</taxon>
        <taxon>Mycobacteriaceae</taxon>
        <taxon>Mycobacterium</taxon>
    </lineage>
</organism>
<dbReference type="AlphaFoldDB" id="A0A172UVH9"/>
<proteinExistence type="predicted"/>
<dbReference type="EMBL" id="CP015596">
    <property type="protein sequence ID" value="ANE83092.1"/>
    <property type="molecule type" value="Genomic_DNA"/>
</dbReference>
<evidence type="ECO:0000313" key="1">
    <source>
        <dbReference type="EMBL" id="ANE83092.1"/>
    </source>
</evidence>
<dbReference type="KEGG" id="madi:A7U43_19740"/>
<dbReference type="STRING" id="1682113.A7U43_19740"/>
<name>A0A172UVH9_9MYCO</name>
<keyword evidence="2" id="KW-1185">Reference proteome</keyword>
<protein>
    <submittedName>
        <fullName evidence="1">Uncharacterized protein</fullName>
    </submittedName>
</protein>
<evidence type="ECO:0000313" key="2">
    <source>
        <dbReference type="Proteomes" id="UP000077143"/>
    </source>
</evidence>
<dbReference type="Proteomes" id="UP000077143">
    <property type="component" value="Chromosome"/>
</dbReference>
<accession>A0A172UVH9</accession>
<reference evidence="1 2" key="1">
    <citation type="submission" date="2016-05" db="EMBL/GenBank/DDBJ databases">
        <title>Complete genome sequence of a phthalic acid esters degrading Mycobacterium sp. YC-RL4.</title>
        <authorList>
            <person name="Ren L."/>
            <person name="Fan S."/>
            <person name="Ruth N."/>
            <person name="Jia Y."/>
            <person name="Wang J."/>
            <person name="Qiao C."/>
        </authorList>
    </citation>
    <scope>NUCLEOTIDE SEQUENCE [LARGE SCALE GENOMIC DNA]</scope>
    <source>
        <strain evidence="1 2">YC-RL4</strain>
    </source>
</reference>